<reference evidence="1 2" key="1">
    <citation type="submission" date="2020-07" db="EMBL/GenBank/DDBJ databases">
        <title>Sequencing the genomes of 1000 actinobacteria strains.</title>
        <authorList>
            <person name="Klenk H.-P."/>
        </authorList>
    </citation>
    <scope>NUCLEOTIDE SEQUENCE [LARGE SCALE GENOMIC DNA]</scope>
    <source>
        <strain evidence="1 2">DSM 44121</strain>
    </source>
</reference>
<dbReference type="Proteomes" id="UP000540568">
    <property type="component" value="Unassembled WGS sequence"/>
</dbReference>
<proteinExistence type="predicted"/>
<keyword evidence="2" id="KW-1185">Reference proteome</keyword>
<organism evidence="1 2">
    <name type="scientific">Promicromonospora sukumoe</name>
    <dbReference type="NCBI Taxonomy" id="88382"/>
    <lineage>
        <taxon>Bacteria</taxon>
        <taxon>Bacillati</taxon>
        <taxon>Actinomycetota</taxon>
        <taxon>Actinomycetes</taxon>
        <taxon>Micrococcales</taxon>
        <taxon>Promicromonosporaceae</taxon>
        <taxon>Promicromonospora</taxon>
    </lineage>
</organism>
<comment type="caution">
    <text evidence="1">The sequence shown here is derived from an EMBL/GenBank/DDBJ whole genome shotgun (WGS) entry which is preliminary data.</text>
</comment>
<name>A0A7W3J9G9_9MICO</name>
<evidence type="ECO:0000313" key="1">
    <source>
        <dbReference type="EMBL" id="MBA8808639.1"/>
    </source>
</evidence>
<accession>A0A7W3J9G9</accession>
<evidence type="ECO:0008006" key="3">
    <source>
        <dbReference type="Google" id="ProtNLM"/>
    </source>
</evidence>
<evidence type="ECO:0000313" key="2">
    <source>
        <dbReference type="Proteomes" id="UP000540568"/>
    </source>
</evidence>
<sequence>MTSVDGTSVGYDEIGPRICVTPPYYALDALTSPAPGLTSATVPVQSPTGRHATHINIAEAGRHLAILGLCAAATTNPSTKRHYYLAHRGVGRMYPVTGSLTALTGTASARMTGRNRAEAQTELRDAHGNLVARLDVEYLVMSVPVFRRMMGPARAPDATEPANPYSLPAPLVDVSTDARSAAAKLAVEAAMCRGHFDGYPALPVSVAGYAAFALFDHVLEAAAGPDARWQPGLFRLRADNLAAAGEHCTVEVEPSDPAEPAAHAQAFTGTIRSGDREIFSIDVDYTVV</sequence>
<dbReference type="AlphaFoldDB" id="A0A7W3J9G9"/>
<dbReference type="EMBL" id="JACGWV010000001">
    <property type="protein sequence ID" value="MBA8808639.1"/>
    <property type="molecule type" value="Genomic_DNA"/>
</dbReference>
<dbReference type="RefSeq" id="WP_182616797.1">
    <property type="nucleotide sequence ID" value="NZ_BAAATF010000003.1"/>
</dbReference>
<protein>
    <recommendedName>
        <fullName evidence="3">A-factor biosynthesis hotdog protein</fullName>
    </recommendedName>
</protein>
<gene>
    <name evidence="1" type="ORF">FHX71_002581</name>
</gene>